<dbReference type="GO" id="GO:0046872">
    <property type="term" value="F:metal ion binding"/>
    <property type="evidence" value="ECO:0007669"/>
    <property type="project" value="UniProtKB-KW"/>
</dbReference>
<dbReference type="Proteomes" id="UP000279307">
    <property type="component" value="Chromosome 4"/>
</dbReference>
<evidence type="ECO:0000256" key="1">
    <source>
        <dbReference type="ARBA" id="ARBA00001968"/>
    </source>
</evidence>
<comment type="caution">
    <text evidence="4">The sequence shown here is derived from an EMBL/GenBank/DDBJ whole genome shotgun (WGS) entry which is preliminary data.</text>
</comment>
<dbReference type="OrthoDB" id="6509413at2759"/>
<organism evidence="4">
    <name type="scientific">Ooceraea biroi</name>
    <name type="common">Clonal raider ant</name>
    <name type="synonym">Cerapachys biroi</name>
    <dbReference type="NCBI Taxonomy" id="2015173"/>
    <lineage>
        <taxon>Eukaryota</taxon>
        <taxon>Metazoa</taxon>
        <taxon>Ecdysozoa</taxon>
        <taxon>Arthropoda</taxon>
        <taxon>Hexapoda</taxon>
        <taxon>Insecta</taxon>
        <taxon>Pterygota</taxon>
        <taxon>Neoptera</taxon>
        <taxon>Endopterygota</taxon>
        <taxon>Hymenoptera</taxon>
        <taxon>Apocrita</taxon>
        <taxon>Aculeata</taxon>
        <taxon>Formicoidea</taxon>
        <taxon>Formicidae</taxon>
        <taxon>Dorylinae</taxon>
        <taxon>Ooceraea</taxon>
    </lineage>
</organism>
<evidence type="ECO:0000256" key="2">
    <source>
        <dbReference type="ARBA" id="ARBA00022723"/>
    </source>
</evidence>
<gene>
    <name evidence="4" type="ORF">DMN91_004024</name>
</gene>
<dbReference type="EMBL" id="QOIP01000004">
    <property type="protein sequence ID" value="RLU23816.1"/>
    <property type="molecule type" value="Genomic_DNA"/>
</dbReference>
<keyword evidence="2" id="KW-0479">Metal-binding</keyword>
<dbReference type="Pfam" id="PF13359">
    <property type="entry name" value="DDE_Tnp_4"/>
    <property type="match status" value="1"/>
</dbReference>
<proteinExistence type="predicted"/>
<evidence type="ECO:0000259" key="3">
    <source>
        <dbReference type="Pfam" id="PF13359"/>
    </source>
</evidence>
<reference evidence="4" key="2">
    <citation type="submission" date="2018-07" db="EMBL/GenBank/DDBJ databases">
        <authorList>
            <person name="Mckenzie S.K."/>
            <person name="Kronauer D.J.C."/>
        </authorList>
    </citation>
    <scope>NUCLEOTIDE SEQUENCE</scope>
    <source>
        <strain evidence="4">Clonal line C1</strain>
    </source>
</reference>
<evidence type="ECO:0000313" key="4">
    <source>
        <dbReference type="EMBL" id="RLU23816.1"/>
    </source>
</evidence>
<dbReference type="InterPro" id="IPR027806">
    <property type="entry name" value="HARBI1_dom"/>
</dbReference>
<reference evidence="4" key="1">
    <citation type="journal article" date="2018" name="Genome Res.">
        <title>The genomic architecture and molecular evolution of ant odorant receptors.</title>
        <authorList>
            <person name="McKenzie S.K."/>
            <person name="Kronauer D.J.C."/>
        </authorList>
    </citation>
    <scope>NUCLEOTIDE SEQUENCE [LARGE SCALE GENOMIC DNA]</scope>
    <source>
        <strain evidence="4">Clonal line C1</strain>
    </source>
</reference>
<sequence>MKSGDAVVFWVQLTEHTLRSISPPVADEDHPPFVYINRKGKHSINVMLICDSNCEIIGCSARFPGSVHDAAIWQMSSIRRFLKQNYEDGDQQTHLIGKFI</sequence>
<comment type="cofactor">
    <cofactor evidence="1">
        <name>a divalent metal cation</name>
        <dbReference type="ChEBI" id="CHEBI:60240"/>
    </cofactor>
</comment>
<protein>
    <recommendedName>
        <fullName evidence="3">DDE Tnp4 domain-containing protein</fullName>
    </recommendedName>
</protein>
<accession>A0A3L8DU34</accession>
<dbReference type="AlphaFoldDB" id="A0A3L8DU34"/>
<feature type="domain" description="DDE Tnp4" evidence="3">
    <location>
        <begin position="34"/>
        <end position="89"/>
    </location>
</feature>
<name>A0A3L8DU34_OOCBI</name>